<accession>D3AJE1</accession>
<comment type="caution">
    <text evidence="1">The sequence shown here is derived from an EMBL/GenBank/DDBJ whole genome shotgun (WGS) entry which is preliminary data.</text>
</comment>
<proteinExistence type="predicted"/>
<dbReference type="HOGENOM" id="CLU_3252641_0_0_9"/>
<dbReference type="EMBL" id="ACIO01000312">
    <property type="protein sequence ID" value="EFC98061.1"/>
    <property type="molecule type" value="Genomic_DNA"/>
</dbReference>
<sequence length="42" mass="4702">MRPSVPSLAGRCPVCSLNSVLFLCYQKYRRNDLIITSAVLTD</sequence>
<reference evidence="1 2" key="1">
    <citation type="submission" date="2010-01" db="EMBL/GenBank/DDBJ databases">
        <authorList>
            <person name="Weinstock G."/>
            <person name="Sodergren E."/>
            <person name="Clifton S."/>
            <person name="Fulton L."/>
            <person name="Fulton B."/>
            <person name="Courtney L."/>
            <person name="Fronick C."/>
            <person name="Harrison M."/>
            <person name="Strong C."/>
            <person name="Farmer C."/>
            <person name="Delahaunty K."/>
            <person name="Markovic C."/>
            <person name="Hall O."/>
            <person name="Minx P."/>
            <person name="Tomlinson C."/>
            <person name="Mitreva M."/>
            <person name="Nelson J."/>
            <person name="Hou S."/>
            <person name="Wollam A."/>
            <person name="Pepin K.H."/>
            <person name="Johnson M."/>
            <person name="Bhonagiri V."/>
            <person name="Nash W.E."/>
            <person name="Warren W."/>
            <person name="Chinwalla A."/>
            <person name="Mardis E.R."/>
            <person name="Wilson R.K."/>
        </authorList>
    </citation>
    <scope>NUCLEOTIDE SEQUENCE [LARGE SCALE GENOMIC DNA]</scope>
    <source>
        <strain evidence="1 2">DSM 13479</strain>
    </source>
</reference>
<evidence type="ECO:0000313" key="2">
    <source>
        <dbReference type="Proteomes" id="UP000004968"/>
    </source>
</evidence>
<organism evidence="1 2">
    <name type="scientific">Hungatella hathewayi DSM 13479</name>
    <dbReference type="NCBI Taxonomy" id="566550"/>
    <lineage>
        <taxon>Bacteria</taxon>
        <taxon>Bacillati</taxon>
        <taxon>Bacillota</taxon>
        <taxon>Clostridia</taxon>
        <taxon>Lachnospirales</taxon>
        <taxon>Lachnospiraceae</taxon>
        <taxon>Hungatella</taxon>
    </lineage>
</organism>
<protein>
    <submittedName>
        <fullName evidence="1">Uncharacterized protein</fullName>
    </submittedName>
</protein>
<dbReference type="Proteomes" id="UP000004968">
    <property type="component" value="Unassembled WGS sequence"/>
</dbReference>
<evidence type="ECO:0000313" key="1">
    <source>
        <dbReference type="EMBL" id="EFC98061.1"/>
    </source>
</evidence>
<dbReference type="AlphaFoldDB" id="D3AJE1"/>
<gene>
    <name evidence="1" type="ORF">CLOSTHATH_03732</name>
</gene>
<name>D3AJE1_9FIRM</name>